<dbReference type="PRINTS" id="PR00705">
    <property type="entry name" value="PAPAIN"/>
</dbReference>
<feature type="domain" description="Cathepsin propeptide inhibitor" evidence="13">
    <location>
        <begin position="46"/>
        <end position="102"/>
    </location>
</feature>
<evidence type="ECO:0000259" key="12">
    <source>
        <dbReference type="SMART" id="SM00645"/>
    </source>
</evidence>
<dbReference type="InterPro" id="IPR000169">
    <property type="entry name" value="Pept_cys_AS"/>
</dbReference>
<keyword evidence="7" id="KW-1015">Disulfide bond</keyword>
<dbReference type="GO" id="GO:0006508">
    <property type="term" value="P:proteolysis"/>
    <property type="evidence" value="ECO:0007669"/>
    <property type="project" value="UniProtKB-KW"/>
</dbReference>
<evidence type="ECO:0000256" key="8">
    <source>
        <dbReference type="ARBA" id="ARBA00023180"/>
    </source>
</evidence>
<dbReference type="FunFam" id="3.90.70.10:FF:000023">
    <property type="entry name" value="Senescence-specific cysteine protease SAG39"/>
    <property type="match status" value="1"/>
</dbReference>
<feature type="domain" description="Peptidase C1A papain C-terminal" evidence="12">
    <location>
        <begin position="127"/>
        <end position="344"/>
    </location>
</feature>
<gene>
    <name evidence="15" type="primary">LOC113857693</name>
</gene>
<keyword evidence="4 11" id="KW-0732">Signal</keyword>
<dbReference type="GeneID" id="113857693"/>
<keyword evidence="5" id="KW-0378">Hydrolase</keyword>
<dbReference type="InterPro" id="IPR000668">
    <property type="entry name" value="Peptidase_C1A_C"/>
</dbReference>
<evidence type="ECO:0000256" key="2">
    <source>
        <dbReference type="ARBA" id="ARBA00008455"/>
    </source>
</evidence>
<feature type="signal peptide" evidence="11">
    <location>
        <begin position="1"/>
        <end position="25"/>
    </location>
</feature>
<evidence type="ECO:0000256" key="1">
    <source>
        <dbReference type="ARBA" id="ARBA00004319"/>
    </source>
</evidence>
<dbReference type="SUPFAM" id="SSF54001">
    <property type="entry name" value="Cysteine proteinases"/>
    <property type="match status" value="1"/>
</dbReference>
<evidence type="ECO:0000256" key="4">
    <source>
        <dbReference type="ARBA" id="ARBA00022729"/>
    </source>
</evidence>
<keyword evidence="3" id="KW-0645">Protease</keyword>
<dbReference type="GO" id="GO:0008234">
    <property type="term" value="F:cysteine-type peptidase activity"/>
    <property type="evidence" value="ECO:0007669"/>
    <property type="project" value="UniProtKB-KW"/>
</dbReference>
<evidence type="ECO:0000256" key="11">
    <source>
        <dbReference type="SAM" id="SignalP"/>
    </source>
</evidence>
<organism evidence="14 15">
    <name type="scientific">Abrus precatorius</name>
    <name type="common">Indian licorice</name>
    <name type="synonym">Glycine abrus</name>
    <dbReference type="NCBI Taxonomy" id="3816"/>
    <lineage>
        <taxon>Eukaryota</taxon>
        <taxon>Viridiplantae</taxon>
        <taxon>Streptophyta</taxon>
        <taxon>Embryophyta</taxon>
        <taxon>Tracheophyta</taxon>
        <taxon>Spermatophyta</taxon>
        <taxon>Magnoliopsida</taxon>
        <taxon>eudicotyledons</taxon>
        <taxon>Gunneridae</taxon>
        <taxon>Pentapetalae</taxon>
        <taxon>rosids</taxon>
        <taxon>fabids</taxon>
        <taxon>Fabales</taxon>
        <taxon>Fabaceae</taxon>
        <taxon>Papilionoideae</taxon>
        <taxon>50 kb inversion clade</taxon>
        <taxon>NPAAA clade</taxon>
        <taxon>indigoferoid/millettioid clade</taxon>
        <taxon>Abreae</taxon>
        <taxon>Abrus</taxon>
    </lineage>
</organism>
<evidence type="ECO:0000313" key="15">
    <source>
        <dbReference type="RefSeq" id="XP_027345625.1"/>
    </source>
</evidence>
<dbReference type="SMART" id="SM00848">
    <property type="entry name" value="Inhibitor_I29"/>
    <property type="match status" value="1"/>
</dbReference>
<keyword evidence="8" id="KW-0325">Glycoprotein</keyword>
<keyword evidence="6" id="KW-0788">Thiol protease</keyword>
<evidence type="ECO:0000256" key="5">
    <source>
        <dbReference type="ARBA" id="ARBA00022801"/>
    </source>
</evidence>
<dbReference type="GO" id="GO:0005788">
    <property type="term" value="C:endoplasmic reticulum lumen"/>
    <property type="evidence" value="ECO:0007669"/>
    <property type="project" value="UniProtKB-SubCell"/>
</dbReference>
<dbReference type="RefSeq" id="XP_027345625.1">
    <property type="nucleotide sequence ID" value="XM_027489824.1"/>
</dbReference>
<dbReference type="CDD" id="cd02248">
    <property type="entry name" value="Peptidase_C1A"/>
    <property type="match status" value="1"/>
</dbReference>
<evidence type="ECO:0000256" key="7">
    <source>
        <dbReference type="ARBA" id="ARBA00023157"/>
    </source>
</evidence>
<dbReference type="PROSITE" id="PS00640">
    <property type="entry name" value="THIOL_PROTEASE_ASN"/>
    <property type="match status" value="1"/>
</dbReference>
<dbReference type="PANTHER" id="PTHR12411">
    <property type="entry name" value="CYSTEINE PROTEASE FAMILY C1-RELATED"/>
    <property type="match status" value="1"/>
</dbReference>
<evidence type="ECO:0000259" key="13">
    <source>
        <dbReference type="SMART" id="SM00848"/>
    </source>
</evidence>
<dbReference type="InterPro" id="IPR013201">
    <property type="entry name" value="Prot_inhib_I29"/>
</dbReference>
<comment type="subcellular location">
    <subcellularLocation>
        <location evidence="1">Endoplasmic reticulum lumen</location>
    </subcellularLocation>
</comment>
<proteinExistence type="inferred from homology"/>
<reference evidence="14" key="1">
    <citation type="journal article" date="2019" name="Toxins">
        <title>Detection of Abrin-Like and Prepropulchellin-Like Toxin Genes and Transcripts Using Whole Genome Sequencing and Full-Length Transcript Sequencing of Abrus precatorius.</title>
        <authorList>
            <person name="Hovde B.T."/>
            <person name="Daligault H.E."/>
            <person name="Hanschen E.R."/>
            <person name="Kunde Y.A."/>
            <person name="Johnson M.B."/>
            <person name="Starkenburg S.R."/>
            <person name="Johnson S.L."/>
        </authorList>
    </citation>
    <scope>NUCLEOTIDE SEQUENCE [LARGE SCALE GENOMIC DNA]</scope>
</reference>
<dbReference type="Proteomes" id="UP000694853">
    <property type="component" value="Unplaced"/>
</dbReference>
<evidence type="ECO:0000313" key="14">
    <source>
        <dbReference type="Proteomes" id="UP000694853"/>
    </source>
</evidence>
<dbReference type="SMART" id="SM00645">
    <property type="entry name" value="Pept_C1"/>
    <property type="match status" value="1"/>
</dbReference>
<feature type="chain" id="PRO_5034304186" description="Vignain" evidence="11">
    <location>
        <begin position="26"/>
        <end position="368"/>
    </location>
</feature>
<dbReference type="InterPro" id="IPR025661">
    <property type="entry name" value="Pept_asp_AS"/>
</dbReference>
<dbReference type="KEGG" id="aprc:113857693"/>
<evidence type="ECO:0000256" key="6">
    <source>
        <dbReference type="ARBA" id="ARBA00022807"/>
    </source>
</evidence>
<dbReference type="Gene3D" id="3.90.70.10">
    <property type="entry name" value="Cysteine proteinases"/>
    <property type="match status" value="1"/>
</dbReference>
<dbReference type="OrthoDB" id="10253408at2759"/>
<dbReference type="InterPro" id="IPR038765">
    <property type="entry name" value="Papain-like_cys_pep_sf"/>
</dbReference>
<reference evidence="15" key="2">
    <citation type="submission" date="2025-08" db="UniProtKB">
        <authorList>
            <consortium name="RefSeq"/>
        </authorList>
    </citation>
    <scope>IDENTIFICATION</scope>
    <source>
        <tissue evidence="15">Young leaves</tissue>
    </source>
</reference>
<sequence>MKTTTLTYGMFNLFILYNTWTSISASEWPPKHKYDSSNPKAMRVRFETWLKRHGRNYLDKEEWKVRFGIYQANVKFIEFENSQKNSYNLTDNKFADLTNEEFKSTYLGFKPRLLSHTGFKYHEHGDLPESKDWRKEGAVTGIKDQGECGSCWAFSAVAAVEGINKIKLGKLVSLSEQELVDCDVDNGNQGCEGGLMEKAFTFIKENGGLTTAKDYPYKGVDGTCNREKTKHHVVNISGYENVPANNESMLKAAAANQPVSVGIDAGSYTFQLYSEGVFSGVCGKQLNHGVTIVGYGSEENGDKYWIVKNSWGADWGEFGYIRIKRDTFDKAGTCGIAMEASYPVKNAANNITSFPTPFASLSTCLILC</sequence>
<evidence type="ECO:0000256" key="10">
    <source>
        <dbReference type="ARBA" id="ARBA00080531"/>
    </source>
</evidence>
<dbReference type="InterPro" id="IPR025660">
    <property type="entry name" value="Pept_his_AS"/>
</dbReference>
<protein>
    <recommendedName>
        <fullName evidence="9">Vignain</fullName>
    </recommendedName>
    <alternativeName>
        <fullName evidence="10">Bean endopeptidase</fullName>
    </alternativeName>
</protein>
<dbReference type="Pfam" id="PF08246">
    <property type="entry name" value="Inhibitor_I29"/>
    <property type="match status" value="1"/>
</dbReference>
<dbReference type="PROSITE" id="PS00139">
    <property type="entry name" value="THIOL_PROTEASE_CYS"/>
    <property type="match status" value="1"/>
</dbReference>
<dbReference type="Pfam" id="PF00112">
    <property type="entry name" value="Peptidase_C1"/>
    <property type="match status" value="1"/>
</dbReference>
<dbReference type="InterPro" id="IPR039417">
    <property type="entry name" value="Peptidase_C1A_papain-like"/>
</dbReference>
<name>A0A8B8KP65_ABRPR</name>
<keyword evidence="14" id="KW-1185">Reference proteome</keyword>
<comment type="similarity">
    <text evidence="2">Belongs to the peptidase C1 family.</text>
</comment>
<dbReference type="AlphaFoldDB" id="A0A8B8KP65"/>
<dbReference type="InterPro" id="IPR013128">
    <property type="entry name" value="Peptidase_C1A"/>
</dbReference>
<evidence type="ECO:0000256" key="9">
    <source>
        <dbReference type="ARBA" id="ARBA00069575"/>
    </source>
</evidence>
<evidence type="ECO:0000256" key="3">
    <source>
        <dbReference type="ARBA" id="ARBA00022670"/>
    </source>
</evidence>
<dbReference type="PROSITE" id="PS00639">
    <property type="entry name" value="THIOL_PROTEASE_HIS"/>
    <property type="match status" value="1"/>
</dbReference>
<accession>A0A8B8KP65</accession>